<feature type="region of interest" description="Disordered" evidence="1">
    <location>
        <begin position="213"/>
        <end position="297"/>
    </location>
</feature>
<evidence type="ECO:0008006" key="4">
    <source>
        <dbReference type="Google" id="ProtNLM"/>
    </source>
</evidence>
<dbReference type="InterPro" id="IPR036597">
    <property type="entry name" value="Fido-like_dom_sf"/>
</dbReference>
<protein>
    <recommendedName>
        <fullName evidence="4">Oxidoreductase</fullName>
    </recommendedName>
</protein>
<reference evidence="2 3" key="1">
    <citation type="journal article" date="2019" name="Int. J. Syst. Evol. Microbiol.">
        <title>The Global Catalogue of Microorganisms (GCM) 10K type strain sequencing project: providing services to taxonomists for standard genome sequencing and annotation.</title>
        <authorList>
            <consortium name="The Broad Institute Genomics Platform"/>
            <consortium name="The Broad Institute Genome Sequencing Center for Infectious Disease"/>
            <person name="Wu L."/>
            <person name="Ma J."/>
        </authorList>
    </citation>
    <scope>NUCLEOTIDE SEQUENCE [LARGE SCALE GENOMIC DNA]</scope>
    <source>
        <strain evidence="2 3">JCM 4087</strain>
    </source>
</reference>
<evidence type="ECO:0000256" key="1">
    <source>
        <dbReference type="SAM" id="MobiDB-lite"/>
    </source>
</evidence>
<name>A0ABN3WZD0_STRTU</name>
<evidence type="ECO:0000313" key="3">
    <source>
        <dbReference type="Proteomes" id="UP001501102"/>
    </source>
</evidence>
<evidence type="ECO:0000313" key="2">
    <source>
        <dbReference type="EMBL" id="GAA2932713.1"/>
    </source>
</evidence>
<keyword evidence="3" id="KW-1185">Reference proteome</keyword>
<organism evidence="2 3">
    <name type="scientific">Streptomyces thioluteus</name>
    <dbReference type="NCBI Taxonomy" id="66431"/>
    <lineage>
        <taxon>Bacteria</taxon>
        <taxon>Bacillati</taxon>
        <taxon>Actinomycetota</taxon>
        <taxon>Actinomycetes</taxon>
        <taxon>Kitasatosporales</taxon>
        <taxon>Streptomycetaceae</taxon>
        <taxon>Streptomyces</taxon>
    </lineage>
</organism>
<comment type="caution">
    <text evidence="2">The sequence shown here is derived from an EMBL/GenBank/DDBJ whole genome shotgun (WGS) entry which is preliminary data.</text>
</comment>
<sequence length="390" mass="41032">MSTTADPLAALGSLPGVADSVDSARRGVDRVYGHRVMRRRSNEVTSEAALRAARGSAALSGADWALEEVRRRSDFGGEGEPRTVGAALRLTAEAGQLLSVWRQSPMRVLARLHLVAAGKAQPDDAVGRPRLRGETVDEPLIDLPLPDAEEMAGRLEGLAQLLIAGSEAPAPVTAAVVHGELLALRPFGSCNGLVARAAERIVLVGSGLDPKSICPRRWGTRNSGGMPTCPRSGRTPPGRRRGSPPGSRTAPGRPSWGPVSPRRSVRPFSGAPLDVARTGPMSPRTRKSVSRLSAEAGRSREWGLAAASARRGRNVAAVPVLLPVPPLARSPGYQCVHERCPSGGGTLPRLMRLARNRRVGVAWVPGIRARSVGPCCEEGVLPDVPGLAGR</sequence>
<accession>A0ABN3WZD0</accession>
<gene>
    <name evidence="2" type="ORF">GCM10020221_30660</name>
</gene>
<dbReference type="EMBL" id="BAAAXZ010000114">
    <property type="protein sequence ID" value="GAA2932713.1"/>
    <property type="molecule type" value="Genomic_DNA"/>
</dbReference>
<dbReference type="Gene3D" id="1.10.3290.10">
    <property type="entry name" value="Fido-like domain"/>
    <property type="match status" value="1"/>
</dbReference>
<proteinExistence type="predicted"/>
<dbReference type="Proteomes" id="UP001501102">
    <property type="component" value="Unassembled WGS sequence"/>
</dbReference>
<feature type="compositionally biased region" description="Low complexity" evidence="1">
    <location>
        <begin position="243"/>
        <end position="255"/>
    </location>
</feature>